<evidence type="ECO:0000313" key="4">
    <source>
        <dbReference type="EMBL" id="OLQ75533.1"/>
    </source>
</evidence>
<gene>
    <name evidence="4" type="ORF">BIT28_23170</name>
</gene>
<accession>A0A1Q9GLV6</accession>
<dbReference type="InterPro" id="IPR013517">
    <property type="entry name" value="FG-GAP"/>
</dbReference>
<keyword evidence="3" id="KW-0325">Glycoprotein</keyword>
<dbReference type="SUPFAM" id="SSF50965">
    <property type="entry name" value="Galactose oxidase, central domain"/>
    <property type="match status" value="2"/>
</dbReference>
<dbReference type="InterPro" id="IPR013519">
    <property type="entry name" value="Int_alpha_beta-p"/>
</dbReference>
<evidence type="ECO:0008006" key="6">
    <source>
        <dbReference type="Google" id="ProtNLM"/>
    </source>
</evidence>
<organism evidence="4 5">
    <name type="scientific">Photobacterium proteolyticum</name>
    <dbReference type="NCBI Taxonomy" id="1903952"/>
    <lineage>
        <taxon>Bacteria</taxon>
        <taxon>Pseudomonadati</taxon>
        <taxon>Pseudomonadota</taxon>
        <taxon>Gammaproteobacteria</taxon>
        <taxon>Vibrionales</taxon>
        <taxon>Vibrionaceae</taxon>
        <taxon>Photobacterium</taxon>
    </lineage>
</organism>
<comment type="caution">
    <text evidence="4">The sequence shown here is derived from an EMBL/GenBank/DDBJ whole genome shotgun (WGS) entry which is preliminary data.</text>
</comment>
<dbReference type="AlphaFoldDB" id="A0A1Q9GLV6"/>
<dbReference type="STRING" id="1903952.BIT28_23170"/>
<dbReference type="PANTHER" id="PTHR36220">
    <property type="entry name" value="UNNAMED PRODUCT"/>
    <property type="match status" value="1"/>
</dbReference>
<reference evidence="4 5" key="1">
    <citation type="submission" date="2016-09" db="EMBL/GenBank/DDBJ databases">
        <title>Photobacterium proteolyticum sp. nov. a protease producing bacterium isolated from ocean sediments of Laizhou Bay.</title>
        <authorList>
            <person name="Li Y."/>
        </authorList>
    </citation>
    <scope>NUCLEOTIDE SEQUENCE [LARGE SCALE GENOMIC DNA]</scope>
    <source>
        <strain evidence="4 5">13-12</strain>
    </source>
</reference>
<name>A0A1Q9GLV6_9GAMM</name>
<keyword evidence="2" id="KW-0677">Repeat</keyword>
<keyword evidence="1" id="KW-0732">Signal</keyword>
<proteinExistence type="predicted"/>
<dbReference type="EMBL" id="MJIL01000075">
    <property type="protein sequence ID" value="OLQ75533.1"/>
    <property type="molecule type" value="Genomic_DNA"/>
</dbReference>
<dbReference type="InterPro" id="IPR011043">
    <property type="entry name" value="Gal_Oxase/kelch_b-propeller"/>
</dbReference>
<sequence length="458" mass="48486">MSTTSNEVSIDNELLNSGLEFFVIASNQSGEMLSNHMTISPDELLASIGHIQAKRIQDAMGWDVSLSADGNTLAVGSENYVFIFNNLNDQWQKHAIPIEGGSSTVSLSADGNTIAFYNSLSGEVHIYVCSENKWTRQAILQADYVEPSDNFGLSLSLSTDGSTLAIGADGEDSSSIGVGGDMDNNDAENSGAVYIYYRTENLWSQQAYLKASNAFSGDQFGWSVSLSGNGNILAVGAIGESTNAYGFRGVAFGHDPQRSGAVYIFVRNEDDWEQQASFKTEYPQPEDLLGYSLSLSADGATLAVGAIGEDSSDIGPGGDDSNHNAFYSGAVYIFTHSAGSWTQQAYIKASNAQSGDSFGADVSLSADGTILAVGAEEEDSDAQGIDSEQVNNDAEDSGAVYVFRRQGDVWSQSSYVKSANTLSSEFFGVSVSLSSDGNTLSVGSDVSGSDEFGSVYIY</sequence>
<protein>
    <recommendedName>
        <fullName evidence="6">Integrin</fullName>
    </recommendedName>
</protein>
<evidence type="ECO:0000256" key="1">
    <source>
        <dbReference type="ARBA" id="ARBA00022729"/>
    </source>
</evidence>
<dbReference type="SMART" id="SM00191">
    <property type="entry name" value="Int_alpha"/>
    <property type="match status" value="4"/>
</dbReference>
<dbReference type="InterPro" id="IPR028994">
    <property type="entry name" value="Integrin_alpha_N"/>
</dbReference>
<dbReference type="Pfam" id="PF14312">
    <property type="entry name" value="FG-GAP_2"/>
    <property type="match status" value="3"/>
</dbReference>
<evidence type="ECO:0000256" key="2">
    <source>
        <dbReference type="ARBA" id="ARBA00022737"/>
    </source>
</evidence>
<dbReference type="Gene3D" id="2.130.10.130">
    <property type="entry name" value="Integrin alpha, N-terminal"/>
    <property type="match status" value="2"/>
</dbReference>
<evidence type="ECO:0000256" key="3">
    <source>
        <dbReference type="ARBA" id="ARBA00023180"/>
    </source>
</evidence>
<evidence type="ECO:0000313" key="5">
    <source>
        <dbReference type="Proteomes" id="UP000186905"/>
    </source>
</evidence>
<dbReference type="PANTHER" id="PTHR36220:SF1">
    <property type="entry name" value="GAMMA TUBULIN COMPLEX COMPONENT C-TERMINAL DOMAIN-CONTAINING PROTEIN"/>
    <property type="match status" value="1"/>
</dbReference>
<dbReference type="Proteomes" id="UP000186905">
    <property type="component" value="Unassembled WGS sequence"/>
</dbReference>
<keyword evidence="5" id="KW-1185">Reference proteome</keyword>